<evidence type="ECO:0000313" key="3">
    <source>
        <dbReference type="Proteomes" id="UP000002630"/>
    </source>
</evidence>
<protein>
    <submittedName>
        <fullName evidence="2">Uncharacterized protein</fullName>
    </submittedName>
</protein>
<dbReference type="InterPro" id="IPR009465">
    <property type="entry name" value="Spondin_N"/>
</dbReference>
<dbReference type="AlphaFoldDB" id="D7G3Z5"/>
<accession>D7G3Z5</accession>
<organism evidence="2 3">
    <name type="scientific">Ectocarpus siliculosus</name>
    <name type="common">Brown alga</name>
    <name type="synonym">Conferva siliculosa</name>
    <dbReference type="NCBI Taxonomy" id="2880"/>
    <lineage>
        <taxon>Eukaryota</taxon>
        <taxon>Sar</taxon>
        <taxon>Stramenopiles</taxon>
        <taxon>Ochrophyta</taxon>
        <taxon>PX clade</taxon>
        <taxon>Phaeophyceae</taxon>
        <taxon>Ectocarpales</taxon>
        <taxon>Ectocarpaceae</taxon>
        <taxon>Ectocarpus</taxon>
    </lineage>
</organism>
<dbReference type="InParanoid" id="D7G3Z5"/>
<dbReference type="NCBIfam" id="NF038123">
    <property type="entry name" value="NF038123_dom"/>
    <property type="match status" value="1"/>
</dbReference>
<reference evidence="2 3" key="1">
    <citation type="journal article" date="2010" name="Nature">
        <title>The Ectocarpus genome and the independent evolution of multicellularity in brown algae.</title>
        <authorList>
            <person name="Cock J.M."/>
            <person name="Sterck L."/>
            <person name="Rouze P."/>
            <person name="Scornet D."/>
            <person name="Allen A.E."/>
            <person name="Amoutzias G."/>
            <person name="Anthouard V."/>
            <person name="Artiguenave F."/>
            <person name="Aury J.M."/>
            <person name="Badger J.H."/>
            <person name="Beszteri B."/>
            <person name="Billiau K."/>
            <person name="Bonnet E."/>
            <person name="Bothwell J.H."/>
            <person name="Bowler C."/>
            <person name="Boyen C."/>
            <person name="Brownlee C."/>
            <person name="Carrano C.J."/>
            <person name="Charrier B."/>
            <person name="Cho G.Y."/>
            <person name="Coelho S.M."/>
            <person name="Collen J."/>
            <person name="Corre E."/>
            <person name="Da Silva C."/>
            <person name="Delage L."/>
            <person name="Delaroque N."/>
            <person name="Dittami S.M."/>
            <person name="Doulbeau S."/>
            <person name="Elias M."/>
            <person name="Farnham G."/>
            <person name="Gachon C.M."/>
            <person name="Gschloessl B."/>
            <person name="Heesch S."/>
            <person name="Jabbari K."/>
            <person name="Jubin C."/>
            <person name="Kawai H."/>
            <person name="Kimura K."/>
            <person name="Kloareg B."/>
            <person name="Kupper F.C."/>
            <person name="Lang D."/>
            <person name="Le Bail A."/>
            <person name="Leblanc C."/>
            <person name="Lerouge P."/>
            <person name="Lohr M."/>
            <person name="Lopez P.J."/>
            <person name="Martens C."/>
            <person name="Maumus F."/>
            <person name="Michel G."/>
            <person name="Miranda-Saavedra D."/>
            <person name="Morales J."/>
            <person name="Moreau H."/>
            <person name="Motomura T."/>
            <person name="Nagasato C."/>
            <person name="Napoli C.A."/>
            <person name="Nelson D.R."/>
            <person name="Nyvall-Collen P."/>
            <person name="Peters A.F."/>
            <person name="Pommier C."/>
            <person name="Potin P."/>
            <person name="Poulain J."/>
            <person name="Quesneville H."/>
            <person name="Read B."/>
            <person name="Rensing S.A."/>
            <person name="Ritter A."/>
            <person name="Rousvoal S."/>
            <person name="Samanta M."/>
            <person name="Samson G."/>
            <person name="Schroeder D.C."/>
            <person name="Segurens B."/>
            <person name="Strittmatter M."/>
            <person name="Tonon T."/>
            <person name="Tregear J.W."/>
            <person name="Valentin K."/>
            <person name="von Dassow P."/>
            <person name="Yamagishi T."/>
            <person name="Van de Peer Y."/>
            <person name="Wincker P."/>
        </authorList>
    </citation>
    <scope>NUCLEOTIDE SEQUENCE [LARGE SCALE GENOMIC DNA]</scope>
    <source>
        <strain evidence="3">Ec32 / CCAP1310/4</strain>
    </source>
</reference>
<dbReference type="OrthoDB" id="186138at2759"/>
<evidence type="ECO:0000313" key="2">
    <source>
        <dbReference type="EMBL" id="CBJ27030.1"/>
    </source>
</evidence>
<evidence type="ECO:0000256" key="1">
    <source>
        <dbReference type="SAM" id="MobiDB-lite"/>
    </source>
</evidence>
<name>D7G3Z5_ECTSI</name>
<dbReference type="EMBL" id="FN648752">
    <property type="protein sequence ID" value="CBJ27030.1"/>
    <property type="molecule type" value="Genomic_DNA"/>
</dbReference>
<dbReference type="InterPro" id="IPR038678">
    <property type="entry name" value="Spondin_N_sf"/>
</dbReference>
<feature type="compositionally biased region" description="Polar residues" evidence="1">
    <location>
        <begin position="48"/>
        <end position="62"/>
    </location>
</feature>
<dbReference type="EMBL" id="FN649758">
    <property type="protein sequence ID" value="CBJ27030.1"/>
    <property type="molecule type" value="Genomic_DNA"/>
</dbReference>
<gene>
    <name evidence="2" type="ORF">Esi_0054_0056</name>
</gene>
<sequence>MLPASSAGMPQLYWLPLGTEAWHLTTRRGIHVSIRSKRSATPLEKLRLTTTSKPQAASPSRTTIDRGGTSRDDKGKVRVTNLTFKQDFSPPIIVAHEKGSHLFPVGGKARPAIKRMAEDGNNRNIMAIATREGGFCGFAAAEGPLLPGKTWNGEITFDTDKCKEPVYSVVAKLTNTNDAFMGIDGSKFLDKYPSKLFPPAFDAGTEKNNEKCTCMPGRACPASPKSRENHGLGSEGFIHVHRGINGVGDLSKADYGWKNPVAEVVVSKA</sequence>
<feature type="region of interest" description="Disordered" evidence="1">
    <location>
        <begin position="48"/>
        <end position="74"/>
    </location>
</feature>
<proteinExistence type="predicted"/>
<keyword evidence="3" id="KW-1185">Reference proteome</keyword>
<dbReference type="Gene3D" id="2.60.40.2130">
    <property type="entry name" value="F-spondin domain"/>
    <property type="match status" value="1"/>
</dbReference>
<dbReference type="Proteomes" id="UP000002630">
    <property type="component" value="Linkage Group LG33"/>
</dbReference>